<dbReference type="PROSITE" id="PS50850">
    <property type="entry name" value="MFS"/>
    <property type="match status" value="1"/>
</dbReference>
<gene>
    <name evidence="8" type="ORF">PKF023_07450</name>
</gene>
<evidence type="ECO:0000256" key="4">
    <source>
        <dbReference type="ARBA" id="ARBA00022989"/>
    </source>
</evidence>
<dbReference type="Gene3D" id="1.20.1250.20">
    <property type="entry name" value="MFS general substrate transporter like domains"/>
    <property type="match status" value="1"/>
</dbReference>
<dbReference type="Pfam" id="PF07690">
    <property type="entry name" value="MFS_1"/>
    <property type="match status" value="1"/>
</dbReference>
<feature type="domain" description="Major facilitator superfamily (MFS) profile" evidence="7">
    <location>
        <begin position="11"/>
        <end position="402"/>
    </location>
</feature>
<feature type="transmembrane region" description="Helical" evidence="6">
    <location>
        <begin position="342"/>
        <end position="366"/>
    </location>
</feature>
<accession>A0A9C7CLT9</accession>
<dbReference type="GO" id="GO:0005886">
    <property type="term" value="C:plasma membrane"/>
    <property type="evidence" value="ECO:0007669"/>
    <property type="project" value="UniProtKB-SubCell"/>
</dbReference>
<keyword evidence="3 6" id="KW-0812">Transmembrane</keyword>
<dbReference type="PANTHER" id="PTHR43124">
    <property type="entry name" value="PURINE EFFLUX PUMP PBUE"/>
    <property type="match status" value="1"/>
</dbReference>
<feature type="transmembrane region" description="Helical" evidence="6">
    <location>
        <begin position="378"/>
        <end position="397"/>
    </location>
</feature>
<dbReference type="InterPro" id="IPR050189">
    <property type="entry name" value="MFS_Efflux_Transporters"/>
</dbReference>
<feature type="transmembrane region" description="Helical" evidence="6">
    <location>
        <begin position="164"/>
        <end position="185"/>
    </location>
</feature>
<evidence type="ECO:0000256" key="1">
    <source>
        <dbReference type="ARBA" id="ARBA00004651"/>
    </source>
</evidence>
<evidence type="ECO:0000256" key="3">
    <source>
        <dbReference type="ARBA" id="ARBA00022692"/>
    </source>
</evidence>
<feature type="transmembrane region" description="Helical" evidence="6">
    <location>
        <begin position="76"/>
        <end position="96"/>
    </location>
</feature>
<evidence type="ECO:0000313" key="8">
    <source>
        <dbReference type="EMBL" id="BDT76942.1"/>
    </source>
</evidence>
<dbReference type="CDD" id="cd17324">
    <property type="entry name" value="MFS_NepI_like"/>
    <property type="match status" value="1"/>
</dbReference>
<evidence type="ECO:0000256" key="2">
    <source>
        <dbReference type="ARBA" id="ARBA00022475"/>
    </source>
</evidence>
<dbReference type="RefSeq" id="WP_068321165.1">
    <property type="nucleotide sequence ID" value="NZ_AP026973.1"/>
</dbReference>
<evidence type="ECO:0000256" key="6">
    <source>
        <dbReference type="SAM" id="Phobius"/>
    </source>
</evidence>
<dbReference type="InterPro" id="IPR011701">
    <property type="entry name" value="MFS"/>
</dbReference>
<dbReference type="EMBL" id="AP026973">
    <property type="protein sequence ID" value="BDT76942.1"/>
    <property type="molecule type" value="Genomic_DNA"/>
</dbReference>
<dbReference type="AlphaFoldDB" id="A0A9C7CLT9"/>
<comment type="subcellular location">
    <subcellularLocation>
        <location evidence="1">Cell membrane</location>
        <topology evidence="1">Multi-pass membrane protein</topology>
    </subcellularLocation>
</comment>
<dbReference type="OrthoDB" id="9812221at2"/>
<sequence length="404" mass="44154">MTETKKRERFFLFSLAGIQFTHILDFMIMMPLGPEFIRELNINTHQFGLLLSSYTFAAAAAGILATYYVDRFERRQLLLSLYALFIIATFACGLAPNYEALFIARAFAGAFGGILGSLVQTIVADSIPFERRGKALGTVMAAFSVSTVAGVPLGLFLANHIPSLGWRAPFFFIALISSLILYLGYRNIPKIAGHLDHVHEGSRLSQVLKILIAPQHVKAFIFMALIMITGFSVIPYIALYFTSNVGISNSYISLIYLCGGVATLMSSRFIGHMSDKYGKVTVFRVLAIVSLVPLLVTTNLPVTPLWIVLINSTAFFILVSGRMIPAMAMVSQVVENKIRGTFMSLVGSVQMLSSGIASVLAGWIVTIGPDGMMQHYNLVGYGAAICGLLTFWLVGYIHSDTKKA</sequence>
<feature type="transmembrane region" description="Helical" evidence="6">
    <location>
        <begin position="219"/>
        <end position="239"/>
    </location>
</feature>
<dbReference type="Proteomes" id="UP001211097">
    <property type="component" value="Chromosome"/>
</dbReference>
<keyword evidence="5 6" id="KW-0472">Membrane</keyword>
<keyword evidence="2" id="KW-1003">Cell membrane</keyword>
<dbReference type="PANTHER" id="PTHR43124:SF3">
    <property type="entry name" value="CHLORAMPHENICOL EFFLUX PUMP RV0191"/>
    <property type="match status" value="1"/>
</dbReference>
<reference evidence="8" key="1">
    <citation type="submission" date="2022-11" db="EMBL/GenBank/DDBJ databases">
        <title>Complete Genome Sequences of three Polynucleobacter sp. Subcluster PnecC Strains KF022, KF023, and KF032 Isolated from a Shallow Eutrophic Lake in Japan.</title>
        <authorList>
            <person name="Ogata Y."/>
            <person name="Watanabe K."/>
            <person name="Takemine S."/>
            <person name="Shindo C."/>
            <person name="Kurokawa R."/>
            <person name="Suda W."/>
        </authorList>
    </citation>
    <scope>NUCLEOTIDE SEQUENCE</scope>
    <source>
        <strain evidence="8">KF023</strain>
    </source>
</reference>
<organism evidence="8">
    <name type="scientific">Polynucleobacter yangtzensis</name>
    <dbReference type="NCBI Taxonomy" id="1743159"/>
    <lineage>
        <taxon>Bacteria</taxon>
        <taxon>Pseudomonadati</taxon>
        <taxon>Pseudomonadota</taxon>
        <taxon>Betaproteobacteria</taxon>
        <taxon>Burkholderiales</taxon>
        <taxon>Burkholderiaceae</taxon>
        <taxon>Polynucleobacter</taxon>
    </lineage>
</organism>
<feature type="transmembrane region" description="Helical" evidence="6">
    <location>
        <begin position="135"/>
        <end position="158"/>
    </location>
</feature>
<name>A0A9C7CLT9_9BURK</name>
<dbReference type="GO" id="GO:0022857">
    <property type="term" value="F:transmembrane transporter activity"/>
    <property type="evidence" value="ECO:0007669"/>
    <property type="project" value="InterPro"/>
</dbReference>
<protein>
    <submittedName>
        <fullName evidence="8">MFS transporter</fullName>
    </submittedName>
</protein>
<feature type="transmembrane region" description="Helical" evidence="6">
    <location>
        <begin position="12"/>
        <end position="32"/>
    </location>
</feature>
<feature type="transmembrane region" description="Helical" evidence="6">
    <location>
        <begin position="282"/>
        <end position="300"/>
    </location>
</feature>
<proteinExistence type="predicted"/>
<feature type="transmembrane region" description="Helical" evidence="6">
    <location>
        <begin position="47"/>
        <end position="69"/>
    </location>
</feature>
<feature type="transmembrane region" description="Helical" evidence="6">
    <location>
        <begin position="251"/>
        <end position="270"/>
    </location>
</feature>
<dbReference type="SUPFAM" id="SSF103473">
    <property type="entry name" value="MFS general substrate transporter"/>
    <property type="match status" value="1"/>
</dbReference>
<evidence type="ECO:0000259" key="7">
    <source>
        <dbReference type="PROSITE" id="PS50850"/>
    </source>
</evidence>
<feature type="transmembrane region" description="Helical" evidence="6">
    <location>
        <begin position="102"/>
        <end position="123"/>
    </location>
</feature>
<dbReference type="KEGG" id="pyt:PKF023_07450"/>
<evidence type="ECO:0000256" key="5">
    <source>
        <dbReference type="ARBA" id="ARBA00023136"/>
    </source>
</evidence>
<dbReference type="InterPro" id="IPR020846">
    <property type="entry name" value="MFS_dom"/>
</dbReference>
<feature type="transmembrane region" description="Helical" evidence="6">
    <location>
        <begin position="306"/>
        <end position="330"/>
    </location>
</feature>
<keyword evidence="4 6" id="KW-1133">Transmembrane helix</keyword>
<dbReference type="InterPro" id="IPR036259">
    <property type="entry name" value="MFS_trans_sf"/>
</dbReference>